<dbReference type="EMBL" id="BTRK01000002">
    <property type="protein sequence ID" value="GMR34954.1"/>
    <property type="molecule type" value="Genomic_DNA"/>
</dbReference>
<protein>
    <submittedName>
        <fullName evidence="2">Uncharacterized protein</fullName>
    </submittedName>
</protein>
<feature type="non-terminal residue" evidence="2">
    <location>
        <position position="145"/>
    </location>
</feature>
<dbReference type="AlphaFoldDB" id="A0AAN5CAK5"/>
<dbReference type="Proteomes" id="UP001328107">
    <property type="component" value="Unassembled WGS sequence"/>
</dbReference>
<feature type="compositionally biased region" description="Basic and acidic residues" evidence="1">
    <location>
        <begin position="1"/>
        <end position="24"/>
    </location>
</feature>
<comment type="caution">
    <text evidence="2">The sequence shown here is derived from an EMBL/GenBank/DDBJ whole genome shotgun (WGS) entry which is preliminary data.</text>
</comment>
<sequence length="145" mass="16868">KEKNEKKEKKKMEEREKKEKEKSEKRSKRSKINEIEKSEKEADSSRARSPLSAEGPYISLSVGSEKEAESDRSKCVRRERKVVQTSPQVSRKSWRDGYHTDEEGKAIDSVVFDSRSQMRRYQQSSDILPTNSSRSPRVTTARENE</sequence>
<evidence type="ECO:0000256" key="1">
    <source>
        <dbReference type="SAM" id="MobiDB-lite"/>
    </source>
</evidence>
<feature type="non-terminal residue" evidence="2">
    <location>
        <position position="1"/>
    </location>
</feature>
<keyword evidence="3" id="KW-1185">Reference proteome</keyword>
<feature type="compositionally biased region" description="Polar residues" evidence="1">
    <location>
        <begin position="126"/>
        <end position="138"/>
    </location>
</feature>
<reference evidence="3" key="1">
    <citation type="submission" date="2022-10" db="EMBL/GenBank/DDBJ databases">
        <title>Genome assembly of Pristionchus species.</title>
        <authorList>
            <person name="Yoshida K."/>
            <person name="Sommer R.J."/>
        </authorList>
    </citation>
    <scope>NUCLEOTIDE SEQUENCE [LARGE SCALE GENOMIC DNA]</scope>
    <source>
        <strain evidence="3">RS5460</strain>
    </source>
</reference>
<feature type="region of interest" description="Disordered" evidence="1">
    <location>
        <begin position="1"/>
        <end position="145"/>
    </location>
</feature>
<evidence type="ECO:0000313" key="3">
    <source>
        <dbReference type="Proteomes" id="UP001328107"/>
    </source>
</evidence>
<feature type="compositionally biased region" description="Basic and acidic residues" evidence="1">
    <location>
        <begin position="31"/>
        <end position="46"/>
    </location>
</feature>
<evidence type="ECO:0000313" key="2">
    <source>
        <dbReference type="EMBL" id="GMR34954.1"/>
    </source>
</evidence>
<feature type="compositionally biased region" description="Basic and acidic residues" evidence="1">
    <location>
        <begin position="64"/>
        <end position="76"/>
    </location>
</feature>
<proteinExistence type="predicted"/>
<organism evidence="2 3">
    <name type="scientific">Pristionchus mayeri</name>
    <dbReference type="NCBI Taxonomy" id="1317129"/>
    <lineage>
        <taxon>Eukaryota</taxon>
        <taxon>Metazoa</taxon>
        <taxon>Ecdysozoa</taxon>
        <taxon>Nematoda</taxon>
        <taxon>Chromadorea</taxon>
        <taxon>Rhabditida</taxon>
        <taxon>Rhabditina</taxon>
        <taxon>Diplogasteromorpha</taxon>
        <taxon>Diplogasteroidea</taxon>
        <taxon>Neodiplogasteridae</taxon>
        <taxon>Pristionchus</taxon>
    </lineage>
</organism>
<name>A0AAN5CAK5_9BILA</name>
<feature type="compositionally biased region" description="Basic and acidic residues" evidence="1">
    <location>
        <begin position="93"/>
        <end position="106"/>
    </location>
</feature>
<gene>
    <name evidence="2" type="ORF">PMAYCL1PPCAC_05149</name>
</gene>
<accession>A0AAN5CAK5</accession>